<dbReference type="InterPro" id="IPR029058">
    <property type="entry name" value="AB_hydrolase_fold"/>
</dbReference>
<dbReference type="InterPro" id="IPR000383">
    <property type="entry name" value="Xaa-Pro-like_dom"/>
</dbReference>
<evidence type="ECO:0000313" key="3">
    <source>
        <dbReference type="EMBL" id="MTD13573.1"/>
    </source>
</evidence>
<dbReference type="Gene3D" id="2.60.120.260">
    <property type="entry name" value="Galactose-binding domain-like"/>
    <property type="match status" value="1"/>
</dbReference>
<keyword evidence="4" id="KW-1185">Reference proteome</keyword>
<accession>A0A7K1FJZ8</accession>
<proteinExistence type="predicted"/>
<keyword evidence="1 3" id="KW-0378">Hydrolase</keyword>
<feature type="domain" description="Xaa-Pro dipeptidyl-peptidase C-terminal" evidence="2">
    <location>
        <begin position="314"/>
        <end position="536"/>
    </location>
</feature>
<dbReference type="SMART" id="SM00939">
    <property type="entry name" value="PepX_C"/>
    <property type="match status" value="1"/>
</dbReference>
<dbReference type="InterPro" id="IPR008979">
    <property type="entry name" value="Galactose-bd-like_sf"/>
</dbReference>
<protein>
    <submittedName>
        <fullName evidence="3">CocE/NonD family hydrolase</fullName>
    </submittedName>
</protein>
<gene>
    <name evidence="3" type="ORF">GIS00_06390</name>
</gene>
<organism evidence="3 4">
    <name type="scientific">Nakamurella alba</name>
    <dbReference type="NCBI Taxonomy" id="2665158"/>
    <lineage>
        <taxon>Bacteria</taxon>
        <taxon>Bacillati</taxon>
        <taxon>Actinomycetota</taxon>
        <taxon>Actinomycetes</taxon>
        <taxon>Nakamurellales</taxon>
        <taxon>Nakamurellaceae</taxon>
        <taxon>Nakamurella</taxon>
    </lineage>
</organism>
<comment type="caution">
    <text evidence="3">The sequence shown here is derived from an EMBL/GenBank/DDBJ whole genome shotgun (WGS) entry which is preliminary data.</text>
</comment>
<reference evidence="3 4" key="1">
    <citation type="submission" date="2019-11" db="EMBL/GenBank/DDBJ databases">
        <authorList>
            <person name="Jiang L.-Q."/>
        </authorList>
    </citation>
    <scope>NUCLEOTIDE SEQUENCE [LARGE SCALE GENOMIC DNA]</scope>
    <source>
        <strain evidence="3 4">YIM 132087</strain>
    </source>
</reference>
<dbReference type="GO" id="GO:0008239">
    <property type="term" value="F:dipeptidyl-peptidase activity"/>
    <property type="evidence" value="ECO:0007669"/>
    <property type="project" value="InterPro"/>
</dbReference>
<dbReference type="SUPFAM" id="SSF53474">
    <property type="entry name" value="alpha/beta-Hydrolases"/>
    <property type="match status" value="1"/>
</dbReference>
<dbReference type="EMBL" id="WLYK01000001">
    <property type="protein sequence ID" value="MTD13573.1"/>
    <property type="molecule type" value="Genomic_DNA"/>
</dbReference>
<dbReference type="AlphaFoldDB" id="A0A7K1FJZ8"/>
<dbReference type="Pfam" id="PF08530">
    <property type="entry name" value="PepX_C"/>
    <property type="match status" value="1"/>
</dbReference>
<dbReference type="Proteomes" id="UP000460221">
    <property type="component" value="Unassembled WGS sequence"/>
</dbReference>
<dbReference type="Pfam" id="PF02129">
    <property type="entry name" value="Peptidase_S15"/>
    <property type="match status" value="1"/>
</dbReference>
<evidence type="ECO:0000256" key="1">
    <source>
        <dbReference type="ARBA" id="ARBA00022801"/>
    </source>
</evidence>
<dbReference type="Gene3D" id="3.40.50.1820">
    <property type="entry name" value="alpha/beta hydrolase"/>
    <property type="match status" value="2"/>
</dbReference>
<dbReference type="SUPFAM" id="SSF49785">
    <property type="entry name" value="Galactose-binding domain-like"/>
    <property type="match status" value="1"/>
</dbReference>
<dbReference type="NCBIfam" id="TIGR00976">
    <property type="entry name" value="CocE_NonD"/>
    <property type="match status" value="1"/>
</dbReference>
<evidence type="ECO:0000259" key="2">
    <source>
        <dbReference type="SMART" id="SM00939"/>
    </source>
</evidence>
<dbReference type="InterPro" id="IPR013736">
    <property type="entry name" value="Xaa-Pro_dipept_C"/>
</dbReference>
<evidence type="ECO:0000313" key="4">
    <source>
        <dbReference type="Proteomes" id="UP000460221"/>
    </source>
</evidence>
<dbReference type="InterPro" id="IPR005674">
    <property type="entry name" value="CocE/Ser_esterase"/>
</dbReference>
<sequence>MSGLGSRTLADQRIPVDGDITLHADVYVPKVDGRYPAVVSFGAYSTELHTAGAPTGSNEIGSPPVFTDRGYCPVIVERRGMGRSGGEQGPFFGVQDIDDHEAVIAWAAGQPWCNGEVVLFGTSYYGMTQPMVAARRPPALKAFFANEICTDPYRHIINFGGVPGLYFMDLWMGANFTEKMQDLRVSPQKRALLSHLTNGPMHPLLEKVVHRKVDDLFTHFMSATPVESVRRTFVDWVFDAKTREAGLVAEGVGDHLGHIDVPFVVVQNLGYFNLHQFGSYELFEKAGTPADRKWMILGPAEYLLPVYSWQEEALAFFDHVLRSTDNGYDGQAPVRFWVEGAETFDTSATFPPPSARMQRLYLASGGVLSDVEPEAGSDSWIGIPIGLPVIGGLDEIEHQLLTFELPVEDDTELAGAVTADLTFSCNEIDSYVIARLSRIDAEGIRHHLSMGAVRPTAASADPGRGSSVEIAHDTGRRQALTPGEPVHLRFSLTPVPVRLQAGDRLRLDVGSRSDLLRQSPADGYVQFDLPVPPYLCRNTLHFGGASWIEVDRIRPARAANLSTRPGR</sequence>
<name>A0A7K1FJZ8_9ACTN</name>